<dbReference type="SMART" id="SM00448">
    <property type="entry name" value="REC"/>
    <property type="match status" value="1"/>
</dbReference>
<evidence type="ECO:0000256" key="2">
    <source>
        <dbReference type="ARBA" id="ARBA00023012"/>
    </source>
</evidence>
<dbReference type="GO" id="GO:0000156">
    <property type="term" value="F:phosphorelay response regulator activity"/>
    <property type="evidence" value="ECO:0007669"/>
    <property type="project" value="TreeGrafter"/>
</dbReference>
<dbReference type="RefSeq" id="WP_119990004.1">
    <property type="nucleotide sequence ID" value="NZ_CP032489.1"/>
</dbReference>
<keyword evidence="2" id="KW-0902">Two-component regulatory system</keyword>
<dbReference type="GO" id="GO:0000976">
    <property type="term" value="F:transcription cis-regulatory region binding"/>
    <property type="evidence" value="ECO:0007669"/>
    <property type="project" value="TreeGrafter"/>
</dbReference>
<dbReference type="InterPro" id="IPR011006">
    <property type="entry name" value="CheY-like_superfamily"/>
</dbReference>
<gene>
    <name evidence="8" type="ORF">D6B99_15310</name>
</gene>
<sequence>MKILIAEDEPLLLKIIEMHLKKNNYEIIMATDGREAIRLIELHRPDIIISDILMPYVSGLEIIADVRQRLKSNAPIIVLSGLGQENTVVKAFKLGVDDYITKPFSPTELLARIRRLAGNNKNVNT</sequence>
<keyword evidence="5" id="KW-0804">Transcription</keyword>
<accession>A0A386HSJ9</accession>
<dbReference type="InterPro" id="IPR039420">
    <property type="entry name" value="WalR-like"/>
</dbReference>
<dbReference type="KEGG" id="ark:D6B99_15310"/>
<dbReference type="Pfam" id="PF00072">
    <property type="entry name" value="Response_reg"/>
    <property type="match status" value="1"/>
</dbReference>
<dbReference type="GO" id="GO:0006355">
    <property type="term" value="P:regulation of DNA-templated transcription"/>
    <property type="evidence" value="ECO:0007669"/>
    <property type="project" value="TreeGrafter"/>
</dbReference>
<evidence type="ECO:0000256" key="6">
    <source>
        <dbReference type="PROSITE-ProRule" id="PRU00169"/>
    </source>
</evidence>
<dbReference type="PANTHER" id="PTHR48111">
    <property type="entry name" value="REGULATOR OF RPOS"/>
    <property type="match status" value="1"/>
</dbReference>
<dbReference type="GO" id="GO:0005829">
    <property type="term" value="C:cytosol"/>
    <property type="evidence" value="ECO:0007669"/>
    <property type="project" value="TreeGrafter"/>
</dbReference>
<evidence type="ECO:0000313" key="8">
    <source>
        <dbReference type="EMBL" id="AYD48855.1"/>
    </source>
</evidence>
<proteinExistence type="predicted"/>
<evidence type="ECO:0000313" key="9">
    <source>
        <dbReference type="Proteomes" id="UP000266118"/>
    </source>
</evidence>
<dbReference type="Proteomes" id="UP000266118">
    <property type="component" value="Chromosome"/>
</dbReference>
<organism evidence="8 9">
    <name type="scientific">Arachidicoccus soli</name>
    <dbReference type="NCBI Taxonomy" id="2341117"/>
    <lineage>
        <taxon>Bacteria</taxon>
        <taxon>Pseudomonadati</taxon>
        <taxon>Bacteroidota</taxon>
        <taxon>Chitinophagia</taxon>
        <taxon>Chitinophagales</taxon>
        <taxon>Chitinophagaceae</taxon>
        <taxon>Arachidicoccus</taxon>
    </lineage>
</organism>
<dbReference type="GO" id="GO:0032993">
    <property type="term" value="C:protein-DNA complex"/>
    <property type="evidence" value="ECO:0007669"/>
    <property type="project" value="TreeGrafter"/>
</dbReference>
<evidence type="ECO:0000256" key="3">
    <source>
        <dbReference type="ARBA" id="ARBA00023015"/>
    </source>
</evidence>
<keyword evidence="4 8" id="KW-0238">DNA-binding</keyword>
<dbReference type="InterPro" id="IPR001789">
    <property type="entry name" value="Sig_transdc_resp-reg_receiver"/>
</dbReference>
<evidence type="ECO:0000256" key="1">
    <source>
        <dbReference type="ARBA" id="ARBA00022553"/>
    </source>
</evidence>
<dbReference type="SUPFAM" id="SSF52172">
    <property type="entry name" value="CheY-like"/>
    <property type="match status" value="1"/>
</dbReference>
<keyword evidence="3" id="KW-0805">Transcription regulation</keyword>
<dbReference type="AlphaFoldDB" id="A0A386HSJ9"/>
<feature type="modified residue" description="4-aspartylphosphate" evidence="6">
    <location>
        <position position="51"/>
    </location>
</feature>
<keyword evidence="1 6" id="KW-0597">Phosphoprotein</keyword>
<dbReference type="OrthoDB" id="9789181at2"/>
<keyword evidence="9" id="KW-1185">Reference proteome</keyword>
<dbReference type="CDD" id="cd17574">
    <property type="entry name" value="REC_OmpR"/>
    <property type="match status" value="1"/>
</dbReference>
<evidence type="ECO:0000259" key="7">
    <source>
        <dbReference type="PROSITE" id="PS50110"/>
    </source>
</evidence>
<reference evidence="8 9" key="1">
    <citation type="submission" date="2018-09" db="EMBL/GenBank/DDBJ databases">
        <title>Arachidicoccus sp. nov., a bacterium isolated from soil.</title>
        <authorList>
            <person name="Weon H.-Y."/>
            <person name="Kwon S.-W."/>
            <person name="Lee S.A."/>
        </authorList>
    </citation>
    <scope>NUCLEOTIDE SEQUENCE [LARGE SCALE GENOMIC DNA]</scope>
    <source>
        <strain evidence="8 9">KIS59-12</strain>
    </source>
</reference>
<feature type="domain" description="Response regulatory" evidence="7">
    <location>
        <begin position="2"/>
        <end position="117"/>
    </location>
</feature>
<dbReference type="PANTHER" id="PTHR48111:SF1">
    <property type="entry name" value="TWO-COMPONENT RESPONSE REGULATOR ORR33"/>
    <property type="match status" value="1"/>
</dbReference>
<dbReference type="EMBL" id="CP032489">
    <property type="protein sequence ID" value="AYD48855.1"/>
    <property type="molecule type" value="Genomic_DNA"/>
</dbReference>
<evidence type="ECO:0000256" key="4">
    <source>
        <dbReference type="ARBA" id="ARBA00023125"/>
    </source>
</evidence>
<protein>
    <submittedName>
        <fullName evidence="8">DNA-binding response regulator</fullName>
    </submittedName>
</protein>
<evidence type="ECO:0000256" key="5">
    <source>
        <dbReference type="ARBA" id="ARBA00023163"/>
    </source>
</evidence>
<name>A0A386HSJ9_9BACT</name>
<dbReference type="Gene3D" id="3.40.50.2300">
    <property type="match status" value="1"/>
</dbReference>
<dbReference type="PROSITE" id="PS50110">
    <property type="entry name" value="RESPONSE_REGULATORY"/>
    <property type="match status" value="1"/>
</dbReference>